<dbReference type="CDD" id="cd00093">
    <property type="entry name" value="HTH_XRE"/>
    <property type="match status" value="1"/>
</dbReference>
<dbReference type="Gene3D" id="1.25.40.10">
    <property type="entry name" value="Tetratricopeptide repeat domain"/>
    <property type="match status" value="1"/>
</dbReference>
<organism evidence="2 3">
    <name type="scientific">Tissierella carlieri</name>
    <dbReference type="NCBI Taxonomy" id="689904"/>
    <lineage>
        <taxon>Bacteria</taxon>
        <taxon>Bacillati</taxon>
        <taxon>Bacillota</taxon>
        <taxon>Tissierellia</taxon>
        <taxon>Tissierellales</taxon>
        <taxon>Tissierellaceae</taxon>
        <taxon>Tissierella</taxon>
    </lineage>
</organism>
<dbReference type="PROSITE" id="PS50943">
    <property type="entry name" value="HTH_CROC1"/>
    <property type="match status" value="1"/>
</dbReference>
<evidence type="ECO:0000313" key="3">
    <source>
        <dbReference type="Proteomes" id="UP001524478"/>
    </source>
</evidence>
<comment type="caution">
    <text evidence="2">The sequence shown here is derived from an EMBL/GenBank/DDBJ whole genome shotgun (WGS) entry which is preliminary data.</text>
</comment>
<dbReference type="RefSeq" id="WP_256311060.1">
    <property type="nucleotide sequence ID" value="NZ_JANGAC010000004.1"/>
</dbReference>
<dbReference type="InterPro" id="IPR010982">
    <property type="entry name" value="Lambda_DNA-bd_dom_sf"/>
</dbReference>
<dbReference type="InterPro" id="IPR001387">
    <property type="entry name" value="Cro/C1-type_HTH"/>
</dbReference>
<protein>
    <submittedName>
        <fullName evidence="2">Helix-turn-helix transcriptional regulator</fullName>
    </submittedName>
</protein>
<reference evidence="2 3" key="1">
    <citation type="submission" date="2022-06" db="EMBL/GenBank/DDBJ databases">
        <title>Isolation of gut microbiota from human fecal samples.</title>
        <authorList>
            <person name="Pamer E.G."/>
            <person name="Barat B."/>
            <person name="Waligurski E."/>
            <person name="Medina S."/>
            <person name="Paddock L."/>
            <person name="Mostad J."/>
        </authorList>
    </citation>
    <scope>NUCLEOTIDE SEQUENCE [LARGE SCALE GENOMIC DNA]</scope>
    <source>
        <strain evidence="2 3">DFI.7.95</strain>
    </source>
</reference>
<dbReference type="Pfam" id="PF01381">
    <property type="entry name" value="HTH_3"/>
    <property type="match status" value="1"/>
</dbReference>
<dbReference type="SUPFAM" id="SSF47413">
    <property type="entry name" value="lambda repressor-like DNA-binding domains"/>
    <property type="match status" value="1"/>
</dbReference>
<sequence length="304" mass="35905">MNYNLDLFGKKMEQIRKNLNLTQKKICELAGIDSVTIRRIENGKVVPKLDTLEILSPIYKQDLINLLLKYRFDDYLTFYEIKNRLEFKLDSVEFNTLHNEFKELNILLLSTKNNYYKVIIKQLILFTEAILLYKNNSDMDNKALNMLIESLKMTTPRFDLNDYNSFVYSSMEIRILMNIAFILNRLNLKEKYLEIMEFCFQSTDINDEIYPKLCHNLAGVYRRKKDFEKALKFSNIGIRVCQEIRNLNGLNLLYYGKGIAEFHLKKSEYIQSLNVSITLCEALGQNKLKDEIIENCREIFGIDL</sequence>
<proteinExistence type="predicted"/>
<accession>A0ABT1S938</accession>
<dbReference type="SUPFAM" id="SSF48452">
    <property type="entry name" value="TPR-like"/>
    <property type="match status" value="1"/>
</dbReference>
<dbReference type="EMBL" id="JANGAC010000004">
    <property type="protein sequence ID" value="MCQ4922983.1"/>
    <property type="molecule type" value="Genomic_DNA"/>
</dbReference>
<dbReference type="Proteomes" id="UP001524478">
    <property type="component" value="Unassembled WGS sequence"/>
</dbReference>
<gene>
    <name evidence="2" type="ORF">NE686_07810</name>
</gene>
<name>A0ABT1S938_9FIRM</name>
<feature type="domain" description="HTH cro/C1-type" evidence="1">
    <location>
        <begin position="12"/>
        <end position="66"/>
    </location>
</feature>
<evidence type="ECO:0000313" key="2">
    <source>
        <dbReference type="EMBL" id="MCQ4922983.1"/>
    </source>
</evidence>
<dbReference type="SMART" id="SM00530">
    <property type="entry name" value="HTH_XRE"/>
    <property type="match status" value="1"/>
</dbReference>
<dbReference type="InterPro" id="IPR011990">
    <property type="entry name" value="TPR-like_helical_dom_sf"/>
</dbReference>
<evidence type="ECO:0000259" key="1">
    <source>
        <dbReference type="PROSITE" id="PS50943"/>
    </source>
</evidence>
<keyword evidence="3" id="KW-1185">Reference proteome</keyword>